<evidence type="ECO:0000313" key="1">
    <source>
        <dbReference type="EMBL" id="MFC4268239.1"/>
    </source>
</evidence>
<protein>
    <submittedName>
        <fullName evidence="1">Ribosome hibernation-promoting factor, HPF/YfiA family</fullName>
    </submittedName>
</protein>
<sequence length="100" mass="11766">MNTEIQFVNMPTSETMEAYITKKLNRLAKKFDNIIFVNVFLKKENSQENLGRICEMQLSLYGPRIFASSNEKNYELAVKNTIRDLEKQLKKRKGVLKPYM</sequence>
<dbReference type="Pfam" id="PF02482">
    <property type="entry name" value="Ribosomal_S30AE"/>
    <property type="match status" value="1"/>
</dbReference>
<dbReference type="InterPro" id="IPR036567">
    <property type="entry name" value="RHF-like"/>
</dbReference>
<gene>
    <name evidence="1" type="primary">hpf</name>
    <name evidence="1" type="ORF">ACFOWD_04920</name>
</gene>
<name>A0ABV8R741_9FLAO</name>
<dbReference type="RefSeq" id="WP_298991417.1">
    <property type="nucleotide sequence ID" value="NZ_JBHSCY010000001.1"/>
</dbReference>
<evidence type="ECO:0000313" key="2">
    <source>
        <dbReference type="Proteomes" id="UP001595826"/>
    </source>
</evidence>
<dbReference type="EMBL" id="JBHSCY010000001">
    <property type="protein sequence ID" value="MFC4268239.1"/>
    <property type="molecule type" value="Genomic_DNA"/>
</dbReference>
<dbReference type="Gene3D" id="3.30.160.100">
    <property type="entry name" value="Ribosome hibernation promotion factor-like"/>
    <property type="match status" value="1"/>
</dbReference>
<dbReference type="InterPro" id="IPR003489">
    <property type="entry name" value="RHF/RaiA"/>
</dbReference>
<organism evidence="1 2">
    <name type="scientific">Polaribacter marinivivus</name>
    <dbReference type="NCBI Taxonomy" id="1524260"/>
    <lineage>
        <taxon>Bacteria</taxon>
        <taxon>Pseudomonadati</taxon>
        <taxon>Bacteroidota</taxon>
        <taxon>Flavobacteriia</taxon>
        <taxon>Flavobacteriales</taxon>
        <taxon>Flavobacteriaceae</taxon>
    </lineage>
</organism>
<accession>A0ABV8R741</accession>
<comment type="caution">
    <text evidence="1">The sequence shown here is derived from an EMBL/GenBank/DDBJ whole genome shotgun (WGS) entry which is preliminary data.</text>
</comment>
<keyword evidence="2" id="KW-1185">Reference proteome</keyword>
<proteinExistence type="predicted"/>
<dbReference type="NCBIfam" id="TIGR00741">
    <property type="entry name" value="yfiA"/>
    <property type="match status" value="1"/>
</dbReference>
<dbReference type="SUPFAM" id="SSF69754">
    <property type="entry name" value="Ribosome binding protein Y (YfiA homologue)"/>
    <property type="match status" value="1"/>
</dbReference>
<dbReference type="Proteomes" id="UP001595826">
    <property type="component" value="Unassembled WGS sequence"/>
</dbReference>
<reference evidence="2" key="1">
    <citation type="journal article" date="2019" name="Int. J. Syst. Evol. Microbiol.">
        <title>The Global Catalogue of Microorganisms (GCM) 10K type strain sequencing project: providing services to taxonomists for standard genome sequencing and annotation.</title>
        <authorList>
            <consortium name="The Broad Institute Genomics Platform"/>
            <consortium name="The Broad Institute Genome Sequencing Center for Infectious Disease"/>
            <person name="Wu L."/>
            <person name="Ma J."/>
        </authorList>
    </citation>
    <scope>NUCLEOTIDE SEQUENCE [LARGE SCALE GENOMIC DNA]</scope>
    <source>
        <strain evidence="2">CECT 8655</strain>
    </source>
</reference>